<comment type="caution">
    <text evidence="1">The sequence shown here is derived from an EMBL/GenBank/DDBJ whole genome shotgun (WGS) entry which is preliminary data.</text>
</comment>
<sequence>MGRGQASVANPQGHLRQTLYWKATSLTDIDSNSANRGLRGSWLHPLSSGLAFLPRYCTLGKRLGPAAWVLCEDCFLAPVSVLRM</sequence>
<proteinExistence type="predicted"/>
<evidence type="ECO:0000313" key="1">
    <source>
        <dbReference type="EMBL" id="KAJ8410801.1"/>
    </source>
</evidence>
<accession>A0AAD7WV94</accession>
<protein>
    <submittedName>
        <fullName evidence="1">Uncharacterized protein</fullName>
    </submittedName>
</protein>
<keyword evidence="2" id="KW-1185">Reference proteome</keyword>
<reference evidence="1" key="1">
    <citation type="journal article" date="2023" name="Science">
        <title>Genome structures resolve the early diversification of teleost fishes.</title>
        <authorList>
            <person name="Parey E."/>
            <person name="Louis A."/>
            <person name="Montfort J."/>
            <person name="Bouchez O."/>
            <person name="Roques C."/>
            <person name="Iampietro C."/>
            <person name="Lluch J."/>
            <person name="Castinel A."/>
            <person name="Donnadieu C."/>
            <person name="Desvignes T."/>
            <person name="Floi Bucao C."/>
            <person name="Jouanno E."/>
            <person name="Wen M."/>
            <person name="Mejri S."/>
            <person name="Dirks R."/>
            <person name="Jansen H."/>
            <person name="Henkel C."/>
            <person name="Chen W.J."/>
            <person name="Zahm M."/>
            <person name="Cabau C."/>
            <person name="Klopp C."/>
            <person name="Thompson A.W."/>
            <person name="Robinson-Rechavi M."/>
            <person name="Braasch I."/>
            <person name="Lecointre G."/>
            <person name="Bobe J."/>
            <person name="Postlethwait J.H."/>
            <person name="Berthelot C."/>
            <person name="Roest Crollius H."/>
            <person name="Guiguen Y."/>
        </authorList>
    </citation>
    <scope>NUCLEOTIDE SEQUENCE</scope>
    <source>
        <strain evidence="1">NC1722</strain>
    </source>
</reference>
<name>A0AAD7WV94_9TELE</name>
<dbReference type="AlphaFoldDB" id="A0AAD7WV94"/>
<gene>
    <name evidence="1" type="ORF">AAFF_G00187580</name>
</gene>
<evidence type="ECO:0000313" key="2">
    <source>
        <dbReference type="Proteomes" id="UP001221898"/>
    </source>
</evidence>
<dbReference type="EMBL" id="JAINUG010000025">
    <property type="protein sequence ID" value="KAJ8410801.1"/>
    <property type="molecule type" value="Genomic_DNA"/>
</dbReference>
<organism evidence="1 2">
    <name type="scientific">Aldrovandia affinis</name>
    <dbReference type="NCBI Taxonomy" id="143900"/>
    <lineage>
        <taxon>Eukaryota</taxon>
        <taxon>Metazoa</taxon>
        <taxon>Chordata</taxon>
        <taxon>Craniata</taxon>
        <taxon>Vertebrata</taxon>
        <taxon>Euteleostomi</taxon>
        <taxon>Actinopterygii</taxon>
        <taxon>Neopterygii</taxon>
        <taxon>Teleostei</taxon>
        <taxon>Notacanthiformes</taxon>
        <taxon>Halosauridae</taxon>
        <taxon>Aldrovandia</taxon>
    </lineage>
</organism>
<dbReference type="Proteomes" id="UP001221898">
    <property type="component" value="Unassembled WGS sequence"/>
</dbReference>